<evidence type="ECO:0000256" key="2">
    <source>
        <dbReference type="ARBA" id="ARBA00022676"/>
    </source>
</evidence>
<keyword evidence="2 7" id="KW-0328">Glycosyltransferase</keyword>
<feature type="region of interest" description="RNA binding; important for wobble base 34 recognition" evidence="7">
    <location>
        <begin position="276"/>
        <end position="280"/>
    </location>
</feature>
<dbReference type="PANTHER" id="PTHR46499">
    <property type="entry name" value="QUEUINE TRNA-RIBOSYLTRANSFERASE"/>
    <property type="match status" value="1"/>
</dbReference>
<dbReference type="Pfam" id="PF01702">
    <property type="entry name" value="TGT"/>
    <property type="match status" value="1"/>
</dbReference>
<dbReference type="Gene3D" id="3.20.20.105">
    <property type="entry name" value="Queuine tRNA-ribosyltransferase-like"/>
    <property type="match status" value="1"/>
</dbReference>
<dbReference type="HAMAP" id="MF_00168">
    <property type="entry name" value="Q_tRNA_Tgt"/>
    <property type="match status" value="1"/>
</dbReference>
<dbReference type="RefSeq" id="WP_014857379.1">
    <property type="nucleotide sequence ID" value="NC_018178.1"/>
</dbReference>
<dbReference type="GO" id="GO:0046872">
    <property type="term" value="F:metal ion binding"/>
    <property type="evidence" value="ECO:0007669"/>
    <property type="project" value="UniProtKB-KW"/>
</dbReference>
<dbReference type="SUPFAM" id="SSF51713">
    <property type="entry name" value="tRNA-guanine transglycosylase"/>
    <property type="match status" value="1"/>
</dbReference>
<evidence type="ECO:0000256" key="1">
    <source>
        <dbReference type="ARBA" id="ARBA00004691"/>
    </source>
</evidence>
<feature type="active site" description="Nucleophile" evidence="7">
    <location>
        <position position="271"/>
    </location>
</feature>
<dbReference type="UniPathway" id="UPA00392"/>
<dbReference type="NCBIfam" id="TIGR00449">
    <property type="entry name" value="tgt_general"/>
    <property type="match status" value="1"/>
</dbReference>
<feature type="binding site" evidence="7">
    <location>
        <position position="146"/>
    </location>
    <ligand>
        <name>substrate</name>
    </ligand>
</feature>
<dbReference type="KEGG" id="mro:MROS_2719"/>
<gene>
    <name evidence="7" type="primary">tgt</name>
    <name evidence="9" type="ordered locus">MROS_2719</name>
</gene>
<evidence type="ECO:0000313" key="9">
    <source>
        <dbReference type="EMBL" id="AFN75949.1"/>
    </source>
</evidence>
<feature type="binding site" evidence="7">
    <location>
        <begin position="92"/>
        <end position="96"/>
    </location>
    <ligand>
        <name>substrate</name>
    </ligand>
</feature>
<feature type="binding site" evidence="7">
    <location>
        <position position="340"/>
    </location>
    <ligand>
        <name>Zn(2+)</name>
        <dbReference type="ChEBI" id="CHEBI:29105"/>
    </ligand>
</feature>
<feature type="region of interest" description="RNA binding" evidence="7">
    <location>
        <begin position="252"/>
        <end position="258"/>
    </location>
</feature>
<proteinExistence type="inferred from homology"/>
<comment type="subunit">
    <text evidence="7">Homodimer. Within each dimer, one monomer is responsible for RNA recognition and catalysis, while the other monomer binds to the replacement base PreQ1.</text>
</comment>
<dbReference type="InterPro" id="IPR002616">
    <property type="entry name" value="tRNA_ribo_trans-like"/>
</dbReference>
<comment type="cofactor">
    <cofactor evidence="7">
        <name>Zn(2+)</name>
        <dbReference type="ChEBI" id="CHEBI:29105"/>
    </cofactor>
    <text evidence="7">Binds 1 zinc ion per subunit.</text>
</comment>
<evidence type="ECO:0000256" key="6">
    <source>
        <dbReference type="ARBA" id="ARBA00050112"/>
    </source>
</evidence>
<dbReference type="EMBL" id="CP003557">
    <property type="protein sequence ID" value="AFN75949.1"/>
    <property type="molecule type" value="Genomic_DNA"/>
</dbReference>
<protein>
    <recommendedName>
        <fullName evidence="7">Queuine tRNA-ribosyltransferase</fullName>
        <ecNumber evidence="7">2.4.2.29</ecNumber>
    </recommendedName>
    <alternativeName>
        <fullName evidence="7">Guanine insertion enzyme</fullName>
    </alternativeName>
    <alternativeName>
        <fullName evidence="7">tRNA-guanine transglycosylase</fullName>
    </alternativeName>
</protein>
<dbReference type="GO" id="GO:0008479">
    <property type="term" value="F:tRNA-guanosine(34) queuine transglycosylase activity"/>
    <property type="evidence" value="ECO:0007669"/>
    <property type="project" value="UniProtKB-UniRule"/>
</dbReference>
<feature type="binding site" evidence="7">
    <location>
        <position position="314"/>
    </location>
    <ligand>
        <name>Zn(2+)</name>
        <dbReference type="ChEBI" id="CHEBI:29105"/>
    </ligand>
</feature>
<comment type="pathway">
    <text evidence="1 7">tRNA modification; tRNA-queuosine biosynthesis.</text>
</comment>
<comment type="similarity">
    <text evidence="7">Belongs to the queuine tRNA-ribosyltransferase family.</text>
</comment>
<comment type="catalytic activity">
    <reaction evidence="6 7">
        <text>7-aminomethyl-7-carbaguanine + guanosine(34) in tRNA = 7-aminomethyl-7-carbaguanosine(34) in tRNA + guanine</text>
        <dbReference type="Rhea" id="RHEA:24104"/>
        <dbReference type="Rhea" id="RHEA-COMP:10341"/>
        <dbReference type="Rhea" id="RHEA-COMP:10342"/>
        <dbReference type="ChEBI" id="CHEBI:16235"/>
        <dbReference type="ChEBI" id="CHEBI:58703"/>
        <dbReference type="ChEBI" id="CHEBI:74269"/>
        <dbReference type="ChEBI" id="CHEBI:82833"/>
        <dbReference type="EC" id="2.4.2.29"/>
    </reaction>
</comment>
<dbReference type="InterPro" id="IPR036511">
    <property type="entry name" value="TGT-like_sf"/>
</dbReference>
<dbReference type="Proteomes" id="UP000009011">
    <property type="component" value="Chromosome"/>
</dbReference>
<dbReference type="eggNOG" id="COG0343">
    <property type="taxonomic scope" value="Bacteria"/>
</dbReference>
<dbReference type="STRING" id="1191523.MROS_2719"/>
<evidence type="ECO:0000256" key="3">
    <source>
        <dbReference type="ARBA" id="ARBA00022679"/>
    </source>
</evidence>
<organism evidence="9 10">
    <name type="scientific">Melioribacter roseus (strain DSM 23840 / JCM 17771 / VKM B-2668 / P3M-2)</name>
    <dbReference type="NCBI Taxonomy" id="1191523"/>
    <lineage>
        <taxon>Bacteria</taxon>
        <taxon>Pseudomonadati</taxon>
        <taxon>Ignavibacteriota</taxon>
        <taxon>Ignavibacteria</taxon>
        <taxon>Ignavibacteriales</taxon>
        <taxon>Melioribacteraceae</taxon>
        <taxon>Melioribacter</taxon>
    </lineage>
</organism>
<feature type="binding site" evidence="7">
    <location>
        <position position="311"/>
    </location>
    <ligand>
        <name>Zn(2+)</name>
        <dbReference type="ChEBI" id="CHEBI:29105"/>
    </ligand>
</feature>
<sequence length="382" mass="43400">MDFKLEKRDTRSKARAGRIITEHGEIKTPIFMPVGTQGTVKAVSQRILKDEIKAQIILSNTYHLYLRPGTDILEQAGGLHKFMSWDLPILTDSGGFQVYSLTELRKLKSDGVEFRSHLDGSIHYFTPQKVIEIQRSIGSDIIMPLDECTPYPCEYDYAKKSTELTSKWAILNKEAFESTKPLYGHSQALFGIIQGSVYKDLREISAKDLLKLDFDGYAIGGLAVGEPPEVMYDLVDFTTDFMPENKPRYLMGVGRPENILEAIERGVDMFDCVMPTRNARNAYLFTSKGVVSMRNAAYKDDFSPLDPECDCYTCKNFSKSYLRHLFNAKEILALELSSIHNLTFYLNLVKTAREKILDGSFVEWKNGIVEVLSTNVQLNKEY</sequence>
<dbReference type="InterPro" id="IPR004803">
    <property type="entry name" value="TGT"/>
</dbReference>
<keyword evidence="7" id="KW-0862">Zinc</keyword>
<dbReference type="HOGENOM" id="CLU_022060_0_1_10"/>
<feature type="domain" description="tRNA-guanine(15) transglycosylase-like" evidence="8">
    <location>
        <begin position="12"/>
        <end position="369"/>
    </location>
</feature>
<reference evidence="9 10" key="1">
    <citation type="journal article" date="2013" name="PLoS ONE">
        <title>Genomic analysis of Melioribacter roseus, facultatively anaerobic organotrophic bacterium representing a novel deep lineage within Bacteriodetes/Chlorobi group.</title>
        <authorList>
            <person name="Kadnikov V.V."/>
            <person name="Mardanov A.V."/>
            <person name="Podosokorskaya O.A."/>
            <person name="Gavrilov S.N."/>
            <person name="Kublanov I.V."/>
            <person name="Beletsky A.V."/>
            <person name="Bonch-Osmolovskaya E.A."/>
            <person name="Ravin N.V."/>
        </authorList>
    </citation>
    <scope>NUCLEOTIDE SEQUENCE [LARGE SCALE GENOMIC DNA]</scope>
    <source>
        <strain evidence="10">JCM 17771 / P3M-2</strain>
    </source>
</reference>
<evidence type="ECO:0000256" key="5">
    <source>
        <dbReference type="ARBA" id="ARBA00022785"/>
    </source>
</evidence>
<dbReference type="PANTHER" id="PTHR46499:SF1">
    <property type="entry name" value="QUEUINE TRNA-RIBOSYLTRANSFERASE"/>
    <property type="match status" value="1"/>
</dbReference>
<feature type="binding site" evidence="7">
    <location>
        <position position="194"/>
    </location>
    <ligand>
        <name>substrate</name>
    </ligand>
</feature>
<evidence type="ECO:0000256" key="4">
    <source>
        <dbReference type="ARBA" id="ARBA00022694"/>
    </source>
</evidence>
<dbReference type="InterPro" id="IPR050076">
    <property type="entry name" value="ArchSynthase1/Queuine_TRR"/>
</dbReference>
<feature type="binding site" evidence="7">
    <location>
        <position position="221"/>
    </location>
    <ligand>
        <name>substrate</name>
    </ligand>
</feature>
<feature type="active site" description="Proton acceptor" evidence="7">
    <location>
        <position position="92"/>
    </location>
</feature>
<name>I6ZVC0_MELRP</name>
<dbReference type="GO" id="GO:0008616">
    <property type="term" value="P:tRNA queuosine(34) biosynthetic process"/>
    <property type="evidence" value="ECO:0007669"/>
    <property type="project" value="UniProtKB-UniRule"/>
</dbReference>
<accession>I6ZVC0</accession>
<keyword evidence="5 7" id="KW-0671">Queuosine biosynthesis</keyword>
<evidence type="ECO:0000259" key="8">
    <source>
        <dbReference type="Pfam" id="PF01702"/>
    </source>
</evidence>
<dbReference type="GO" id="GO:0005829">
    <property type="term" value="C:cytosol"/>
    <property type="evidence" value="ECO:0007669"/>
    <property type="project" value="TreeGrafter"/>
</dbReference>
<dbReference type="NCBIfam" id="TIGR00430">
    <property type="entry name" value="Q_tRNA_tgt"/>
    <property type="match status" value="1"/>
</dbReference>
<dbReference type="PATRIC" id="fig|1191523.3.peg.2856"/>
<keyword evidence="4 7" id="KW-0819">tRNA processing</keyword>
<dbReference type="OrthoDB" id="9805417at2"/>
<dbReference type="AlphaFoldDB" id="I6ZVC0"/>
<keyword evidence="3 7" id="KW-0808">Transferase</keyword>
<evidence type="ECO:0000313" key="10">
    <source>
        <dbReference type="Proteomes" id="UP000009011"/>
    </source>
</evidence>
<evidence type="ECO:0000256" key="7">
    <source>
        <dbReference type="HAMAP-Rule" id="MF_00168"/>
    </source>
</evidence>
<keyword evidence="10" id="KW-1185">Reference proteome</keyword>
<dbReference type="EC" id="2.4.2.29" evidence="7"/>
<keyword evidence="7" id="KW-0479">Metal-binding</keyword>
<dbReference type="FunFam" id="3.20.20.105:FF:000001">
    <property type="entry name" value="Queuine tRNA-ribosyltransferase"/>
    <property type="match status" value="1"/>
</dbReference>
<comment type="function">
    <text evidence="7">Catalyzes the base-exchange of a guanine (G) residue with the queuine precursor 7-aminomethyl-7-deazaguanine (PreQ1) at position 34 (anticodon wobble position) in tRNAs with GU(N) anticodons (tRNA-Asp, -Asn, -His and -Tyr). Catalysis occurs through a double-displacement mechanism. The nucleophile active site attacks the C1' of nucleotide 34 to detach the guanine base from the RNA, forming a covalent enzyme-RNA intermediate. The proton acceptor active site deprotonates the incoming PreQ1, allowing a nucleophilic attack on the C1' of the ribose to form the product. After dissociation, two additional enzymatic reactions on the tRNA convert PreQ1 to queuine (Q), resulting in the hypermodified nucleoside queuosine (7-(((4,5-cis-dihydroxy-2-cyclopenten-1-yl)amino)methyl)-7-deazaguanosine).</text>
</comment>
<feature type="binding site" evidence="7">
    <location>
        <position position="309"/>
    </location>
    <ligand>
        <name>Zn(2+)</name>
        <dbReference type="ChEBI" id="CHEBI:29105"/>
    </ligand>
</feature>